<keyword evidence="4" id="KW-1185">Reference proteome</keyword>
<dbReference type="GO" id="GO:0044550">
    <property type="term" value="P:secondary metabolite biosynthetic process"/>
    <property type="evidence" value="ECO:0007669"/>
    <property type="project" value="TreeGrafter"/>
</dbReference>
<feature type="region of interest" description="Disordered" evidence="1">
    <location>
        <begin position="373"/>
        <end position="395"/>
    </location>
</feature>
<evidence type="ECO:0000313" key="4">
    <source>
        <dbReference type="Proteomes" id="UP000184139"/>
    </source>
</evidence>
<organism evidence="3 4">
    <name type="scientific">Desulfofustis glycolicus DSM 9705</name>
    <dbReference type="NCBI Taxonomy" id="1121409"/>
    <lineage>
        <taxon>Bacteria</taxon>
        <taxon>Pseudomonadati</taxon>
        <taxon>Thermodesulfobacteriota</taxon>
        <taxon>Desulfobulbia</taxon>
        <taxon>Desulfobulbales</taxon>
        <taxon>Desulfocapsaceae</taxon>
        <taxon>Desulfofustis</taxon>
    </lineage>
</organism>
<dbReference type="InterPro" id="IPR001031">
    <property type="entry name" value="Thioesterase"/>
</dbReference>
<dbReference type="AlphaFoldDB" id="A0A1M5Y6T3"/>
<dbReference type="Pfam" id="PF00975">
    <property type="entry name" value="Thioesterase"/>
    <property type="match status" value="1"/>
</dbReference>
<dbReference type="InterPro" id="IPR039569">
    <property type="entry name" value="FAS1-like_DH_region"/>
</dbReference>
<dbReference type="RefSeq" id="WP_073378387.1">
    <property type="nucleotide sequence ID" value="NZ_FQXS01000029.1"/>
</dbReference>
<gene>
    <name evidence="3" type="ORF">SAMN02745124_03679</name>
</gene>
<dbReference type="InterPro" id="IPR009081">
    <property type="entry name" value="PP-bd_ACP"/>
</dbReference>
<feature type="domain" description="Carrier" evidence="2">
    <location>
        <begin position="908"/>
        <end position="983"/>
    </location>
</feature>
<dbReference type="Pfam" id="PF13452">
    <property type="entry name" value="FAS1_DH_region"/>
    <property type="match status" value="1"/>
</dbReference>
<dbReference type="EMBL" id="FQXS01000029">
    <property type="protein sequence ID" value="SHI07629.1"/>
    <property type="molecule type" value="Genomic_DNA"/>
</dbReference>
<dbReference type="Pfam" id="PF00501">
    <property type="entry name" value="AMP-binding"/>
    <property type="match status" value="1"/>
</dbReference>
<dbReference type="PROSITE" id="PS50075">
    <property type="entry name" value="CARRIER"/>
    <property type="match status" value="1"/>
</dbReference>
<name>A0A1M5Y6T3_9BACT</name>
<dbReference type="OrthoDB" id="9797708at2"/>
<dbReference type="GO" id="GO:0043041">
    <property type="term" value="P:amino acid activation for nonribosomal peptide biosynthetic process"/>
    <property type="evidence" value="ECO:0007669"/>
    <property type="project" value="TreeGrafter"/>
</dbReference>
<dbReference type="CDD" id="cd05930">
    <property type="entry name" value="A_NRPS"/>
    <property type="match status" value="1"/>
</dbReference>
<reference evidence="3 4" key="1">
    <citation type="submission" date="2016-11" db="EMBL/GenBank/DDBJ databases">
        <authorList>
            <person name="Jaros S."/>
            <person name="Januszkiewicz K."/>
            <person name="Wedrychowicz H."/>
        </authorList>
    </citation>
    <scope>NUCLEOTIDE SEQUENCE [LARGE SCALE GENOMIC DNA]</scope>
    <source>
        <strain evidence="3 4">DSM 9705</strain>
    </source>
</reference>
<evidence type="ECO:0000259" key="2">
    <source>
        <dbReference type="PROSITE" id="PS50075"/>
    </source>
</evidence>
<dbReference type="InterPro" id="IPR029058">
    <property type="entry name" value="AB_hydrolase_fold"/>
</dbReference>
<dbReference type="SUPFAM" id="SSF53474">
    <property type="entry name" value="alpha/beta-Hydrolases"/>
    <property type="match status" value="1"/>
</dbReference>
<dbReference type="Gene3D" id="3.40.50.1820">
    <property type="entry name" value="alpha/beta hydrolase"/>
    <property type="match status" value="1"/>
</dbReference>
<dbReference type="SUPFAM" id="SSF56801">
    <property type="entry name" value="Acetyl-CoA synthetase-like"/>
    <property type="match status" value="1"/>
</dbReference>
<protein>
    <submittedName>
        <fullName evidence="3">Amino acid adenylation domain-containing protein</fullName>
    </submittedName>
</protein>
<evidence type="ECO:0000313" key="3">
    <source>
        <dbReference type="EMBL" id="SHI07629.1"/>
    </source>
</evidence>
<dbReference type="GO" id="GO:0031177">
    <property type="term" value="F:phosphopantetheine binding"/>
    <property type="evidence" value="ECO:0007669"/>
    <property type="project" value="TreeGrafter"/>
</dbReference>
<dbReference type="Gene3D" id="3.40.50.12780">
    <property type="entry name" value="N-terminal domain of ligase-like"/>
    <property type="match status" value="1"/>
</dbReference>
<dbReference type="InterPro" id="IPR036736">
    <property type="entry name" value="ACP-like_sf"/>
</dbReference>
<accession>A0A1M5Y6T3</accession>
<dbReference type="InterPro" id="IPR045851">
    <property type="entry name" value="AMP-bd_C_sf"/>
</dbReference>
<dbReference type="SUPFAM" id="SSF54637">
    <property type="entry name" value="Thioesterase/thiol ester dehydrase-isomerase"/>
    <property type="match status" value="2"/>
</dbReference>
<dbReference type="Gene3D" id="1.10.1200.10">
    <property type="entry name" value="ACP-like"/>
    <property type="match status" value="1"/>
</dbReference>
<dbReference type="Pfam" id="PF00550">
    <property type="entry name" value="PP-binding"/>
    <property type="match status" value="1"/>
</dbReference>
<dbReference type="SUPFAM" id="SSF47336">
    <property type="entry name" value="ACP-like"/>
    <property type="match status" value="1"/>
</dbReference>
<feature type="compositionally biased region" description="Basic and acidic residues" evidence="1">
    <location>
        <begin position="384"/>
        <end position="393"/>
    </location>
</feature>
<dbReference type="InterPro" id="IPR029069">
    <property type="entry name" value="HotDog_dom_sf"/>
</dbReference>
<evidence type="ECO:0000256" key="1">
    <source>
        <dbReference type="SAM" id="MobiDB-lite"/>
    </source>
</evidence>
<dbReference type="PANTHER" id="PTHR45527">
    <property type="entry name" value="NONRIBOSOMAL PEPTIDE SYNTHETASE"/>
    <property type="match status" value="1"/>
</dbReference>
<dbReference type="InterPro" id="IPR042099">
    <property type="entry name" value="ANL_N_sf"/>
</dbReference>
<dbReference type="Pfam" id="PF13193">
    <property type="entry name" value="AMP-binding_C"/>
    <property type="match status" value="1"/>
</dbReference>
<dbReference type="GO" id="GO:0005737">
    <property type="term" value="C:cytoplasm"/>
    <property type="evidence" value="ECO:0007669"/>
    <property type="project" value="TreeGrafter"/>
</dbReference>
<dbReference type="PANTHER" id="PTHR45527:SF1">
    <property type="entry name" value="FATTY ACID SYNTHASE"/>
    <property type="match status" value="1"/>
</dbReference>
<proteinExistence type="predicted"/>
<dbReference type="Gene3D" id="3.10.129.10">
    <property type="entry name" value="Hotdog Thioesterase"/>
    <property type="match status" value="2"/>
</dbReference>
<dbReference type="InterPro" id="IPR025110">
    <property type="entry name" value="AMP-bd_C"/>
</dbReference>
<dbReference type="Gene3D" id="3.30.300.30">
    <property type="match status" value="1"/>
</dbReference>
<dbReference type="InterPro" id="IPR000873">
    <property type="entry name" value="AMP-dep_synth/lig_dom"/>
</dbReference>
<dbReference type="InterPro" id="IPR020802">
    <property type="entry name" value="TesA-like"/>
</dbReference>
<dbReference type="Proteomes" id="UP000184139">
    <property type="component" value="Unassembled WGS sequence"/>
</dbReference>
<dbReference type="STRING" id="1121409.SAMN02745124_03679"/>
<dbReference type="SMART" id="SM00824">
    <property type="entry name" value="PKS_TE"/>
    <property type="match status" value="1"/>
</dbReference>
<sequence>MNNQPNAQDLCRAPLEKFAADSKLLIGKVAQERRNWNTTVSADAVRHFVLGTSDENPLWFDPDPAGSVTGMTAQVPPAFPLSVGYPVLHGAPAELPLEDWITRISCRWHHPMKLGDRLRSEAKLLRVSLVEDVQGGLPKSLLVTGTDYSNQHGERVASMEVNLFRTSRSGESDRIQRECHRYEDGELLSIKHSVESESRRGDRLFQDRDLAPGAKLPAKVRGPLNIGDLVAWNAAVGPAAASGSWAWRDSLKSPARSFVHPVTGALVSASLQHEDTILCHQRGMPLPFDNGLMRFAWILPLLTDWMGDHGRLQYVAIDIMRPNLYGDTTWYGGFIVDCQQDGADFIVKISIFGTNQLGEKTVRGEASVLIPEKARKSGGSSERASSDGRPQRSEEDEVSLLDRILNHAAEFPDNNAVSDCSGTTVSYGNLVRRIAVLADWLQDSGIRPGSRVAVACSRTVEALIWPLAILRAGGTWIGCDPEWPEKRLQAVFQDASPAMVLGDQESAPHLPQGPWQVVSLESVSLSAVEGSKAMPVVSGTVPAYICYTSGSSGRPAGAVVSRTSFSRYLADLESVFPMTAKDVFAHTASFAFSASVRQLFLPLMLGAHLVIAGSEQRKDTKQIIAWMKQRRITVWDTVPSVWKTVIDVHRIGSNAEGIQSPPPELHYILLTGEPLPWQTVQSWWREWGGKQRIYNLYSQTETAGTVAVLEVAPDPEQNDQFVSIGYPFPGVSLHLVDEKLEDVPDGDSGRILVSSDRLADGYLNGDRDKSGFLHEKGAVRQRFLTGDLAYRDGRGTISVVGREDRRIKRRGFRIDLVEIENQLLEHPLVKSAAVVENRQSAGGRLVAHVESDSLTADQVKLYVQRHLPDYMVPNGFVLHDRLPRTASDKIAYQQLLDVAETDGDQTGQPETTVEIALARLWKKVLNIEEVHTGDNFFDLGGDSLLATVLMAEMEKEFGEIKDSGIVYQFPCLHDMAGCLASGGKINEAIKVKEGTLPALFSFPLRSGNSFYLRHLLPCVQSPAAVHCLQPDIADLQSSKGDDFSEVARRCVAAMRRIQPTGPYLLLGYSFAGLLAFEAACYLHDEGERVDALIMIDTATPELIEFRKTVRFRLRKLLNLLRYPGQMQILGFGNRQVQKLLKRLGRPVQTPSRFEAVPRIQGKYKDFFTAAINEHNFRHVPFDIELIQASRFRPFDIEPTANGWPALCENVQVYPVDTTHGALLKIENAASTAGIVDRVLMEAARSAHLN</sequence>